<name>A0A4Y8UQ46_9BACT</name>
<comment type="caution">
    <text evidence="1">The sequence shown here is derived from an EMBL/GenBank/DDBJ whole genome shotgun (WGS) entry which is preliminary data.</text>
</comment>
<organism evidence="1 2">
    <name type="scientific">Segatella hominis</name>
    <dbReference type="NCBI Taxonomy" id="2518605"/>
    <lineage>
        <taxon>Bacteria</taxon>
        <taxon>Pseudomonadati</taxon>
        <taxon>Bacteroidota</taxon>
        <taxon>Bacteroidia</taxon>
        <taxon>Bacteroidales</taxon>
        <taxon>Prevotellaceae</taxon>
        <taxon>Segatella</taxon>
    </lineage>
</organism>
<keyword evidence="2" id="KW-1185">Reference proteome</keyword>
<dbReference type="EMBL" id="SGVY01000091">
    <property type="protein sequence ID" value="TFH69769.1"/>
    <property type="molecule type" value="Genomic_DNA"/>
</dbReference>
<evidence type="ECO:0000313" key="1">
    <source>
        <dbReference type="EMBL" id="TFH69769.1"/>
    </source>
</evidence>
<dbReference type="AlphaFoldDB" id="A0A4Y8UQ46"/>
<protein>
    <submittedName>
        <fullName evidence="1">Uncharacterized protein</fullName>
    </submittedName>
</protein>
<dbReference type="GeneID" id="302996916"/>
<accession>A0A4Y8UQ46</accession>
<dbReference type="RefSeq" id="WP_134844695.1">
    <property type="nucleotide sequence ID" value="NZ_SGVY01000091.1"/>
</dbReference>
<dbReference type="Proteomes" id="UP000297872">
    <property type="component" value="Unassembled WGS sequence"/>
</dbReference>
<sequence length="204" mass="22999">MKDKEVFCKFQINDIGNTLSKMQLSEEQLKNNIKMMLAGSDDTKKLFQTIAELGLNFHVSMVSENTGDSREVIFTPAELRECVESGVSLDVKVNMILEATKPQLPVTLMAGMTIINMQKQDGFIVTVIEVDENQYNLAGFQSKKALEGIENYANTDMATQYQWQLFAEAGLGVRYTYIGSISKKSINLDIPNQRLKELLKEKNE</sequence>
<reference evidence="1 2" key="1">
    <citation type="submission" date="2019-02" db="EMBL/GenBank/DDBJ databases">
        <title>Draft Genome Sequence of the Prevotella sp. BCRC 81118, Isolated from Human Feces.</title>
        <authorList>
            <person name="Huang C.-H."/>
        </authorList>
    </citation>
    <scope>NUCLEOTIDE SEQUENCE [LARGE SCALE GENOMIC DNA]</scope>
    <source>
        <strain evidence="1 2">BCRC 81118</strain>
    </source>
</reference>
<evidence type="ECO:0000313" key="2">
    <source>
        <dbReference type="Proteomes" id="UP000297872"/>
    </source>
</evidence>
<proteinExistence type="predicted"/>
<gene>
    <name evidence="1" type="ORF">EXN75_16810</name>
</gene>